<proteinExistence type="predicted"/>
<sequence length="162" mass="19012">MQHDPLNGWKLAKKGDMDIEQYQYLFGDDFKNERSLEWVIYQYLYYTHHTSREEDSFYARLGREATKARLGMVVDFYQGLRNQINQATLQELIIRKQAIENQLASLRNSNSTGSLPMMYFGELILKKSEVSGLISIKRRHDVLPEIEFFSSLNAQDLMDFLS</sequence>
<organism evidence="1 2">
    <name type="scientific">Mariniradius sediminis</name>
    <dbReference type="NCBI Taxonomy" id="2909237"/>
    <lineage>
        <taxon>Bacteria</taxon>
        <taxon>Pseudomonadati</taxon>
        <taxon>Bacteroidota</taxon>
        <taxon>Cytophagia</taxon>
        <taxon>Cytophagales</taxon>
        <taxon>Cyclobacteriaceae</taxon>
        <taxon>Mariniradius</taxon>
    </lineage>
</organism>
<protein>
    <submittedName>
        <fullName evidence="1">Uncharacterized protein</fullName>
    </submittedName>
</protein>
<comment type="caution">
    <text evidence="1">The sequence shown here is derived from an EMBL/GenBank/DDBJ whole genome shotgun (WGS) entry which is preliminary data.</text>
</comment>
<evidence type="ECO:0000313" key="2">
    <source>
        <dbReference type="Proteomes" id="UP001201449"/>
    </source>
</evidence>
<dbReference type="RefSeq" id="WP_234861361.1">
    <property type="nucleotide sequence ID" value="NZ_JAKEVZ010000006.1"/>
</dbReference>
<dbReference type="Proteomes" id="UP001201449">
    <property type="component" value="Unassembled WGS sequence"/>
</dbReference>
<gene>
    <name evidence="1" type="ORF">L0U89_09845</name>
</gene>
<name>A0ABS9BVJ8_9BACT</name>
<evidence type="ECO:0000313" key="1">
    <source>
        <dbReference type="EMBL" id="MCF1751370.1"/>
    </source>
</evidence>
<accession>A0ABS9BVJ8</accession>
<dbReference type="EMBL" id="JAKEVZ010000006">
    <property type="protein sequence ID" value="MCF1751370.1"/>
    <property type="molecule type" value="Genomic_DNA"/>
</dbReference>
<reference evidence="1 2" key="1">
    <citation type="submission" date="2022-01" db="EMBL/GenBank/DDBJ databases">
        <title>Mariniradius saccharolyticus sp. nov., isolated from sediment of a river.</title>
        <authorList>
            <person name="Liu H."/>
        </authorList>
    </citation>
    <scope>NUCLEOTIDE SEQUENCE [LARGE SCALE GENOMIC DNA]</scope>
    <source>
        <strain evidence="1 2">RY-2</strain>
    </source>
</reference>
<keyword evidence="2" id="KW-1185">Reference proteome</keyword>